<dbReference type="AlphaFoldDB" id="A0A1N6CWD5"/>
<evidence type="ECO:0000256" key="1">
    <source>
        <dbReference type="ARBA" id="ARBA00004117"/>
    </source>
</evidence>
<name>A0A1N6CWD5_9SPHN</name>
<evidence type="ECO:0000256" key="3">
    <source>
        <dbReference type="ARBA" id="ARBA00023143"/>
    </source>
</evidence>
<dbReference type="InterPro" id="IPR020013">
    <property type="entry name" value="Flagellar_FlgE/F/G"/>
</dbReference>
<accession>A0A1N6CWD5</accession>
<dbReference type="InterPro" id="IPR053967">
    <property type="entry name" value="LlgE_F_G-like_D1"/>
</dbReference>
<keyword evidence="3 6" id="KW-0975">Bacterial flagellum</keyword>
<sequence>MDKMIHTSLSAMRGIMNRQTAIANNMANADTIGFRAEVVNARARYLDGPTHDSRALSKESVLTADMNGGPVKSTGRPLDIALDGDALLAVQAPDGDEAYTRRGDLQTTDSGLLVTGDGHPVLGESGPITIPPNDSINISSDGAIFIVPRGGDASQPQELDRLKMASPAGSDIIKHNDTLFRVKDGGILPGDPDARLTAASLEGSNVNMSAVLVDMIEASRAWETQVKLLTTAKDLDESGARIMSMPT</sequence>
<evidence type="ECO:0000256" key="5">
    <source>
        <dbReference type="ARBA" id="ARBA00040228"/>
    </source>
</evidence>
<evidence type="ECO:0000256" key="6">
    <source>
        <dbReference type="RuleBase" id="RU362116"/>
    </source>
</evidence>
<feature type="domain" description="Flagellar basal-body/hook protein C-terminal" evidence="7">
    <location>
        <begin position="200"/>
        <end position="241"/>
    </location>
</feature>
<dbReference type="PANTHER" id="PTHR30435">
    <property type="entry name" value="FLAGELLAR PROTEIN"/>
    <property type="match status" value="1"/>
</dbReference>
<dbReference type="Proteomes" id="UP000185192">
    <property type="component" value="Unassembled WGS sequence"/>
</dbReference>
<dbReference type="EMBL" id="FSQW01000001">
    <property type="protein sequence ID" value="SIN62776.1"/>
    <property type="molecule type" value="Genomic_DNA"/>
</dbReference>
<keyword evidence="10" id="KW-1185">Reference proteome</keyword>
<evidence type="ECO:0000313" key="9">
    <source>
        <dbReference type="EMBL" id="SIN62776.1"/>
    </source>
</evidence>
<keyword evidence="9" id="KW-0966">Cell projection</keyword>
<dbReference type="GO" id="GO:0030694">
    <property type="term" value="C:bacterial-type flagellum basal body, rod"/>
    <property type="evidence" value="ECO:0007669"/>
    <property type="project" value="UniProtKB-UniRule"/>
</dbReference>
<comment type="similarity">
    <text evidence="2 6">Belongs to the flagella basal body rod proteins family.</text>
</comment>
<comment type="subunit">
    <text evidence="4 6">The basal body constitutes a major portion of the flagellar organelle and consists of five rings (E,L,P,S, and M) mounted on a central rod. The rod consists of about 26 subunits of FlgG in the distal portion, and FlgB, FlgC and FlgF are thought to build up the proximal portion of the rod with about 6 subunits each.</text>
</comment>
<evidence type="ECO:0000259" key="8">
    <source>
        <dbReference type="Pfam" id="PF22692"/>
    </source>
</evidence>
<gene>
    <name evidence="9" type="ORF">SAMN02745824_1127</name>
</gene>
<dbReference type="InterPro" id="IPR037925">
    <property type="entry name" value="FlgE/F/G-like"/>
</dbReference>
<evidence type="ECO:0000259" key="7">
    <source>
        <dbReference type="Pfam" id="PF06429"/>
    </source>
</evidence>
<dbReference type="GO" id="GO:0071978">
    <property type="term" value="P:bacterial-type flagellum-dependent swarming motility"/>
    <property type="evidence" value="ECO:0007669"/>
    <property type="project" value="TreeGrafter"/>
</dbReference>
<dbReference type="OrthoDB" id="9804559at2"/>
<proteinExistence type="inferred from homology"/>
<feature type="domain" description="Flagellar hook protein FlgE/F/G-like D1" evidence="8">
    <location>
        <begin position="81"/>
        <end position="145"/>
    </location>
</feature>
<dbReference type="RefSeq" id="WP_074204092.1">
    <property type="nucleotide sequence ID" value="NZ_FSQW01000001.1"/>
</dbReference>
<dbReference type="NCBIfam" id="TIGR03506">
    <property type="entry name" value="FlgEFG_subfam"/>
    <property type="match status" value="1"/>
</dbReference>
<protein>
    <recommendedName>
        <fullName evidence="5 6">Flagellar basal-body rod protein FlgF</fullName>
    </recommendedName>
</protein>
<keyword evidence="9" id="KW-0282">Flagellum</keyword>
<comment type="subcellular location">
    <subcellularLocation>
        <location evidence="1 6">Bacterial flagellum basal body</location>
    </subcellularLocation>
</comment>
<evidence type="ECO:0000256" key="4">
    <source>
        <dbReference type="ARBA" id="ARBA00038560"/>
    </source>
</evidence>
<reference evidence="10" key="1">
    <citation type="submission" date="2016-11" db="EMBL/GenBank/DDBJ databases">
        <authorList>
            <person name="Varghese N."/>
            <person name="Submissions S."/>
        </authorList>
    </citation>
    <scope>NUCLEOTIDE SEQUENCE [LARGE SCALE GENOMIC DNA]</scope>
    <source>
        <strain evidence="10">DSM 22363</strain>
    </source>
</reference>
<dbReference type="NCBIfam" id="NF009280">
    <property type="entry name" value="PRK12640.1"/>
    <property type="match status" value="1"/>
</dbReference>
<evidence type="ECO:0000313" key="10">
    <source>
        <dbReference type="Proteomes" id="UP000185192"/>
    </source>
</evidence>
<dbReference type="Pfam" id="PF22692">
    <property type="entry name" value="LlgE_F_G_D1"/>
    <property type="match status" value="1"/>
</dbReference>
<organism evidence="9 10">
    <name type="scientific">Parasphingorhabdus marina DSM 22363</name>
    <dbReference type="NCBI Taxonomy" id="1123272"/>
    <lineage>
        <taxon>Bacteria</taxon>
        <taxon>Pseudomonadati</taxon>
        <taxon>Pseudomonadota</taxon>
        <taxon>Alphaproteobacteria</taxon>
        <taxon>Sphingomonadales</taxon>
        <taxon>Sphingomonadaceae</taxon>
        <taxon>Parasphingorhabdus</taxon>
    </lineage>
</organism>
<keyword evidence="9" id="KW-0969">Cilium</keyword>
<evidence type="ECO:0000256" key="2">
    <source>
        <dbReference type="ARBA" id="ARBA00009677"/>
    </source>
</evidence>
<dbReference type="PANTHER" id="PTHR30435:SF18">
    <property type="entry name" value="FLAGELLAR BASAL-BODY ROD PROTEIN FLGF"/>
    <property type="match status" value="1"/>
</dbReference>
<dbReference type="SUPFAM" id="SSF117143">
    <property type="entry name" value="Flagellar hook protein flgE"/>
    <property type="match status" value="1"/>
</dbReference>
<dbReference type="STRING" id="1123272.SAMN02745824_1127"/>
<dbReference type="Pfam" id="PF06429">
    <property type="entry name" value="Flg_bbr_C"/>
    <property type="match status" value="1"/>
</dbReference>
<dbReference type="InterPro" id="IPR010930">
    <property type="entry name" value="Flg_bb/hook_C_dom"/>
</dbReference>